<dbReference type="EMBL" id="MU002279">
    <property type="protein sequence ID" value="KAF2787788.1"/>
    <property type="molecule type" value="Genomic_DNA"/>
</dbReference>
<feature type="compositionally biased region" description="Pro residues" evidence="1">
    <location>
        <begin position="287"/>
        <end position="303"/>
    </location>
</feature>
<gene>
    <name evidence="2" type="ORF">K505DRAFT_287296</name>
</gene>
<feature type="compositionally biased region" description="Polar residues" evidence="1">
    <location>
        <begin position="269"/>
        <end position="282"/>
    </location>
</feature>
<dbReference type="AlphaFoldDB" id="A0A6A6WV57"/>
<feature type="compositionally biased region" description="Polar residues" evidence="1">
    <location>
        <begin position="31"/>
        <end position="47"/>
    </location>
</feature>
<accession>A0A6A6WV57</accession>
<evidence type="ECO:0000313" key="3">
    <source>
        <dbReference type="Proteomes" id="UP000799757"/>
    </source>
</evidence>
<feature type="region of interest" description="Disordered" evidence="1">
    <location>
        <begin position="157"/>
        <end position="220"/>
    </location>
</feature>
<protein>
    <submittedName>
        <fullName evidence="2">Uncharacterized protein</fullName>
    </submittedName>
</protein>
<feature type="region of interest" description="Disordered" evidence="1">
    <location>
        <begin position="269"/>
        <end position="304"/>
    </location>
</feature>
<feature type="region of interest" description="Disordered" evidence="1">
    <location>
        <begin position="28"/>
        <end position="71"/>
    </location>
</feature>
<feature type="compositionally biased region" description="Polar residues" evidence="1">
    <location>
        <begin position="163"/>
        <end position="184"/>
    </location>
</feature>
<evidence type="ECO:0000256" key="1">
    <source>
        <dbReference type="SAM" id="MobiDB-lite"/>
    </source>
</evidence>
<organism evidence="2 3">
    <name type="scientific">Melanomma pulvis-pyrius CBS 109.77</name>
    <dbReference type="NCBI Taxonomy" id="1314802"/>
    <lineage>
        <taxon>Eukaryota</taxon>
        <taxon>Fungi</taxon>
        <taxon>Dikarya</taxon>
        <taxon>Ascomycota</taxon>
        <taxon>Pezizomycotina</taxon>
        <taxon>Dothideomycetes</taxon>
        <taxon>Pleosporomycetidae</taxon>
        <taxon>Pleosporales</taxon>
        <taxon>Melanommataceae</taxon>
        <taxon>Melanomma</taxon>
    </lineage>
</organism>
<name>A0A6A6WV57_9PLEO</name>
<dbReference type="OrthoDB" id="3675887at2759"/>
<dbReference type="Proteomes" id="UP000799757">
    <property type="component" value="Unassembled WGS sequence"/>
</dbReference>
<reference evidence="2" key="1">
    <citation type="journal article" date="2020" name="Stud. Mycol.">
        <title>101 Dothideomycetes genomes: a test case for predicting lifestyles and emergence of pathogens.</title>
        <authorList>
            <person name="Haridas S."/>
            <person name="Albert R."/>
            <person name="Binder M."/>
            <person name="Bloem J."/>
            <person name="Labutti K."/>
            <person name="Salamov A."/>
            <person name="Andreopoulos B."/>
            <person name="Baker S."/>
            <person name="Barry K."/>
            <person name="Bills G."/>
            <person name="Bluhm B."/>
            <person name="Cannon C."/>
            <person name="Castanera R."/>
            <person name="Culley D."/>
            <person name="Daum C."/>
            <person name="Ezra D."/>
            <person name="Gonzalez J."/>
            <person name="Henrissat B."/>
            <person name="Kuo A."/>
            <person name="Liang C."/>
            <person name="Lipzen A."/>
            <person name="Lutzoni F."/>
            <person name="Magnuson J."/>
            <person name="Mondo S."/>
            <person name="Nolan M."/>
            <person name="Ohm R."/>
            <person name="Pangilinan J."/>
            <person name="Park H.-J."/>
            <person name="Ramirez L."/>
            <person name="Alfaro M."/>
            <person name="Sun H."/>
            <person name="Tritt A."/>
            <person name="Yoshinaga Y."/>
            <person name="Zwiers L.-H."/>
            <person name="Turgeon B."/>
            <person name="Goodwin S."/>
            <person name="Spatafora J."/>
            <person name="Crous P."/>
            <person name="Grigoriev I."/>
        </authorList>
    </citation>
    <scope>NUCLEOTIDE SEQUENCE</scope>
    <source>
        <strain evidence="2">CBS 109.77</strain>
    </source>
</reference>
<sequence length="697" mass="76957">MFGHPGISALEFAGTYQQEVAKSRKALSLKGKTTTSTHDNISSTAASADTAELESPQPVLQEATCQQRRRGTFINHTPRTFEMRSPKRMDFQETRDEITDPSDQGTCDEIARHSSNQKHQTTSVGHWTAKQSVEVNAHAPVELDSKEVVPPLVETAPPRARTSFASKVTGRSPQSTSTAHSSQEVYLDNSIEPHRSGEKRRRRQTPYKITAPNSAKVLRHSSLEPLVAHHRRQGTSSTVSDQPPQVEIEIDDIAGSSTFRAIQEYFDNQESTGSSKSTNDHCSSSPPDIPLPSSPELPLPISPFEPAAVFPADELDVPFDQTPELPVRSPARLHTPVRTTTPLDGDFVSAAEGQYSPYSKNHDNISIPKRRGIRESIRAGQAARAGSSILGRMAPPILGHAALTATADLNDLSFYLKNTGPSTDSLINNSTKKPVFKKMFKARGKKSLAARVGSVEGSPSKNRPKPPMLACAREMRTSSGARHLRIVVPTNTLSHDHTITLPIFGSGPKRRSRHISITWTDEMLNPLASPELEHAISDFNAMEMSPPVPPVTPIRSLKRSPFTLTPVPVEDHPLKTREEQTKARKIRDLKKIKRQISTTSTTNGEDTTAGALATPVLSPIQMRRSPIENDHEDDEEEVRLSKMVRLQYKVVLLQRQNTELAEALAKMMGLGMEDEDIETDVVLRTYRQLRFSSDVEE</sequence>
<evidence type="ECO:0000313" key="2">
    <source>
        <dbReference type="EMBL" id="KAF2787788.1"/>
    </source>
</evidence>
<keyword evidence="3" id="KW-1185">Reference proteome</keyword>
<proteinExistence type="predicted"/>